<evidence type="ECO:0000313" key="1">
    <source>
        <dbReference type="EMBL" id="MBD1432900.1"/>
    </source>
</evidence>
<proteinExistence type="predicted"/>
<reference evidence="1 2" key="1">
    <citation type="submission" date="2020-08" db="EMBL/GenBank/DDBJ databases">
        <title>Sphingobacterium sp. DN00404 isolated from aquaculture water.</title>
        <authorList>
            <person name="Zhang M."/>
        </authorList>
    </citation>
    <scope>NUCLEOTIDE SEQUENCE [LARGE SCALE GENOMIC DNA]</scope>
    <source>
        <strain evidence="1 2">DN00404</strain>
    </source>
</reference>
<evidence type="ECO:0008006" key="3">
    <source>
        <dbReference type="Google" id="ProtNLM"/>
    </source>
</evidence>
<sequence length="460" mass="51024">MKHTIKYIFRISLILPLFFSCDRMNDLHDEYLQRGETTYLSRINEVKVYPGNKRAELVFENNDSKAKTMTVYWRSRTDSVVYTIPDNSVGQELKIQLPDLPEDFLTFELVTTTAGGNNKSLATELSSRVYGDNYRQSLNNRLVDVATYIESSNQLDITWKSVFEGAVTIEIKYDGTDGETRVIERPIEERSIVYLNRFDGNLKYRTGYVPVQNALDTFYTEYSDLSFSEAIEGLVFNGTTSQYMLIPHHADFDIAAGEAMTVTCWARTPTIAATQRIFAKRYTATNAPGYGEYGNTGYGLAFLGSTGNIYPDLVYQGATQAINMPSISVNTWTHIAAVFDIANKQMFVYKDGVLLGSRALPATVLSTTNIADLSVGGHKSSSTGGVGQAFTGEIARLRFYKKTLSPEEVIGDMLSVRVTAETPGLVAAYDLKKVLGSGTNLTIEDIKGNHPAVLHGFSRP</sequence>
<dbReference type="Pfam" id="PF16389">
    <property type="entry name" value="DUF4998"/>
    <property type="match status" value="1"/>
</dbReference>
<evidence type="ECO:0000313" key="2">
    <source>
        <dbReference type="Proteomes" id="UP000602759"/>
    </source>
</evidence>
<dbReference type="SUPFAM" id="SSF49899">
    <property type="entry name" value="Concanavalin A-like lectins/glucanases"/>
    <property type="match status" value="1"/>
</dbReference>
<dbReference type="RefSeq" id="WP_190993885.1">
    <property type="nucleotide sequence ID" value="NZ_JACOIK010000005.1"/>
</dbReference>
<organism evidence="1 2">
    <name type="scientific">Sphingobacterium micropteri</name>
    <dbReference type="NCBI Taxonomy" id="2763501"/>
    <lineage>
        <taxon>Bacteria</taxon>
        <taxon>Pseudomonadati</taxon>
        <taxon>Bacteroidota</taxon>
        <taxon>Sphingobacteriia</taxon>
        <taxon>Sphingobacteriales</taxon>
        <taxon>Sphingobacteriaceae</taxon>
        <taxon>Sphingobacterium</taxon>
    </lineage>
</organism>
<dbReference type="PROSITE" id="PS51257">
    <property type="entry name" value="PROKAR_LIPOPROTEIN"/>
    <property type="match status" value="1"/>
</dbReference>
<dbReference type="Pfam" id="PF13385">
    <property type="entry name" value="Laminin_G_3"/>
    <property type="match status" value="1"/>
</dbReference>
<dbReference type="InterPro" id="IPR013320">
    <property type="entry name" value="ConA-like_dom_sf"/>
</dbReference>
<dbReference type="EMBL" id="JACOIK010000005">
    <property type="protein sequence ID" value="MBD1432900.1"/>
    <property type="molecule type" value="Genomic_DNA"/>
</dbReference>
<protein>
    <recommendedName>
        <fullName evidence="3">LamG domain-containing protein</fullName>
    </recommendedName>
</protein>
<comment type="caution">
    <text evidence="1">The sequence shown here is derived from an EMBL/GenBank/DDBJ whole genome shotgun (WGS) entry which is preliminary data.</text>
</comment>
<keyword evidence="2" id="KW-1185">Reference proteome</keyword>
<name>A0ABR7YNJ5_9SPHI</name>
<dbReference type="Proteomes" id="UP000602759">
    <property type="component" value="Unassembled WGS sequence"/>
</dbReference>
<accession>A0ABR7YNJ5</accession>
<dbReference type="Gene3D" id="2.60.120.200">
    <property type="match status" value="1"/>
</dbReference>
<gene>
    <name evidence="1" type="ORF">H8B06_08695</name>
</gene>